<feature type="compositionally biased region" description="Low complexity" evidence="1">
    <location>
        <begin position="524"/>
        <end position="533"/>
    </location>
</feature>
<feature type="transmembrane region" description="Helical" evidence="2">
    <location>
        <begin position="1490"/>
        <end position="1512"/>
    </location>
</feature>
<keyword evidence="2" id="KW-0472">Membrane</keyword>
<gene>
    <name evidence="4" type="ORF">D3C57_149955</name>
</gene>
<feature type="compositionally biased region" description="Low complexity" evidence="1">
    <location>
        <begin position="1077"/>
        <end position="1087"/>
    </location>
</feature>
<dbReference type="EMBL" id="QYCY01000004">
    <property type="protein sequence ID" value="RLV72836.1"/>
    <property type="molecule type" value="Genomic_DNA"/>
</dbReference>
<feature type="compositionally biased region" description="Basic and acidic residues" evidence="1">
    <location>
        <begin position="1596"/>
        <end position="1610"/>
    </location>
</feature>
<feature type="compositionally biased region" description="Low complexity" evidence="1">
    <location>
        <begin position="722"/>
        <end position="748"/>
    </location>
</feature>
<name>A0A3L8R029_STRRN</name>
<feature type="transmembrane region" description="Helical" evidence="2">
    <location>
        <begin position="1524"/>
        <end position="1546"/>
    </location>
</feature>
<evidence type="ECO:0000256" key="2">
    <source>
        <dbReference type="SAM" id="Phobius"/>
    </source>
</evidence>
<feature type="region of interest" description="Disordered" evidence="1">
    <location>
        <begin position="1576"/>
        <end position="1831"/>
    </location>
</feature>
<evidence type="ECO:0000259" key="3">
    <source>
        <dbReference type="Pfam" id="PF13699"/>
    </source>
</evidence>
<feature type="compositionally biased region" description="Basic and acidic residues" evidence="1">
    <location>
        <begin position="1103"/>
        <end position="1131"/>
    </location>
</feature>
<dbReference type="Pfam" id="PF13699">
    <property type="entry name" value="eCIS_core"/>
    <property type="match status" value="1"/>
</dbReference>
<feature type="compositionally biased region" description="Basic and acidic residues" evidence="1">
    <location>
        <begin position="463"/>
        <end position="472"/>
    </location>
</feature>
<dbReference type="InterPro" id="IPR025295">
    <property type="entry name" value="eCIS_core_dom"/>
</dbReference>
<feature type="compositionally biased region" description="Basic and acidic residues" evidence="1">
    <location>
        <begin position="1818"/>
        <end position="1831"/>
    </location>
</feature>
<feature type="compositionally biased region" description="Basic and acidic residues" evidence="1">
    <location>
        <begin position="1927"/>
        <end position="1936"/>
    </location>
</feature>
<feature type="compositionally biased region" description="Basic and acidic residues" evidence="1">
    <location>
        <begin position="608"/>
        <end position="618"/>
    </location>
</feature>
<feature type="compositionally biased region" description="Polar residues" evidence="1">
    <location>
        <begin position="709"/>
        <end position="720"/>
    </location>
</feature>
<feature type="compositionally biased region" description="Low complexity" evidence="1">
    <location>
        <begin position="763"/>
        <end position="798"/>
    </location>
</feature>
<feature type="compositionally biased region" description="Basic and acidic residues" evidence="1">
    <location>
        <begin position="1142"/>
        <end position="1224"/>
    </location>
</feature>
<feature type="compositionally biased region" description="Low complexity" evidence="1">
    <location>
        <begin position="651"/>
        <end position="679"/>
    </location>
</feature>
<feature type="region of interest" description="Disordered" evidence="1">
    <location>
        <begin position="863"/>
        <end position="943"/>
    </location>
</feature>
<feature type="compositionally biased region" description="Basic residues" evidence="1">
    <location>
        <begin position="1808"/>
        <end position="1817"/>
    </location>
</feature>
<feature type="compositionally biased region" description="Basic and acidic residues" evidence="1">
    <location>
        <begin position="2156"/>
        <end position="2170"/>
    </location>
</feature>
<protein>
    <recommendedName>
        <fullName evidence="3">eCIS core domain-containing protein</fullName>
    </recommendedName>
</protein>
<comment type="caution">
    <text evidence="4">The sequence shown here is derived from an EMBL/GenBank/DDBJ whole genome shotgun (WGS) entry which is preliminary data.</text>
</comment>
<feature type="region of interest" description="Disordered" evidence="1">
    <location>
        <begin position="258"/>
        <end position="847"/>
    </location>
</feature>
<feature type="compositionally biased region" description="Basic and acidic residues" evidence="1">
    <location>
        <begin position="1673"/>
        <end position="1687"/>
    </location>
</feature>
<proteinExistence type="predicted"/>
<reference evidence="4 5" key="1">
    <citation type="journal article" date="2018" name="J. Biol. Chem.">
        <title>Discovery of the actinoplanic acid pathway in Streptomyces rapamycinicus reveals a genetically conserved synergism with rapamycin.</title>
        <authorList>
            <person name="Mrak P."/>
            <person name="Krastel P."/>
            <person name="Pivk Lukancic P."/>
            <person name="Tao J."/>
            <person name="Pistorius D."/>
            <person name="Moore C.M."/>
        </authorList>
    </citation>
    <scope>NUCLEOTIDE SEQUENCE [LARGE SCALE GENOMIC DNA]</scope>
    <source>
        <strain evidence="4 5">NRRL 5491</strain>
    </source>
</reference>
<feature type="region of interest" description="Disordered" evidence="1">
    <location>
        <begin position="2138"/>
        <end position="2170"/>
    </location>
</feature>
<feature type="compositionally biased region" description="Gly residues" evidence="1">
    <location>
        <begin position="799"/>
        <end position="818"/>
    </location>
</feature>
<feature type="region of interest" description="Disordered" evidence="1">
    <location>
        <begin position="1926"/>
        <end position="1969"/>
    </location>
</feature>
<feature type="compositionally biased region" description="Basic residues" evidence="1">
    <location>
        <begin position="1787"/>
        <end position="1799"/>
    </location>
</feature>
<keyword evidence="2" id="KW-0812">Transmembrane</keyword>
<accession>A0A3L8R029</accession>
<feature type="compositionally biased region" description="Basic and acidic residues" evidence="1">
    <location>
        <begin position="753"/>
        <end position="762"/>
    </location>
</feature>
<dbReference type="RefSeq" id="WP_243146541.1">
    <property type="nucleotide sequence ID" value="NC_022785.1"/>
</dbReference>
<feature type="compositionally biased region" description="Basic and acidic residues" evidence="1">
    <location>
        <begin position="279"/>
        <end position="298"/>
    </location>
</feature>
<keyword evidence="2" id="KW-1133">Transmembrane helix</keyword>
<dbReference type="GO" id="GO:0035267">
    <property type="term" value="C:NuA4 histone acetyltransferase complex"/>
    <property type="evidence" value="ECO:0007669"/>
    <property type="project" value="TreeGrafter"/>
</dbReference>
<evidence type="ECO:0000256" key="1">
    <source>
        <dbReference type="SAM" id="MobiDB-lite"/>
    </source>
</evidence>
<feature type="compositionally biased region" description="Basic and acidic residues" evidence="1">
    <location>
        <begin position="26"/>
        <end position="36"/>
    </location>
</feature>
<feature type="compositionally biased region" description="Acidic residues" evidence="1">
    <location>
        <begin position="552"/>
        <end position="580"/>
    </location>
</feature>
<feature type="compositionally biased region" description="Basic and acidic residues" evidence="1">
    <location>
        <begin position="375"/>
        <end position="397"/>
    </location>
</feature>
<feature type="compositionally biased region" description="Gly residues" evidence="1">
    <location>
        <begin position="1062"/>
        <end position="1076"/>
    </location>
</feature>
<feature type="region of interest" description="Disordered" evidence="1">
    <location>
        <begin position="147"/>
        <end position="171"/>
    </location>
</feature>
<feature type="compositionally biased region" description="Basic and acidic residues" evidence="1">
    <location>
        <begin position="680"/>
        <end position="689"/>
    </location>
</feature>
<feature type="compositionally biased region" description="Polar residues" evidence="1">
    <location>
        <begin position="439"/>
        <end position="455"/>
    </location>
</feature>
<feature type="compositionally biased region" description="Low complexity" evidence="1">
    <location>
        <begin position="480"/>
        <end position="494"/>
    </location>
</feature>
<feature type="compositionally biased region" description="Gly residues" evidence="1">
    <location>
        <begin position="1577"/>
        <end position="1593"/>
    </location>
</feature>
<evidence type="ECO:0000313" key="5">
    <source>
        <dbReference type="Proteomes" id="UP000281594"/>
    </source>
</evidence>
<feature type="compositionally biased region" description="Basic and acidic residues" evidence="1">
    <location>
        <begin position="916"/>
        <end position="942"/>
    </location>
</feature>
<dbReference type="PANTHER" id="PTHR15398">
    <property type="entry name" value="BROMODOMAIN-CONTAINING PROTEIN 8"/>
    <property type="match status" value="1"/>
</dbReference>
<feature type="compositionally biased region" description="Polar residues" evidence="1">
    <location>
        <begin position="1007"/>
        <end position="1017"/>
    </location>
</feature>
<dbReference type="Proteomes" id="UP000281594">
    <property type="component" value="Unassembled WGS sequence"/>
</dbReference>
<feature type="compositionally biased region" description="Basic and acidic residues" evidence="1">
    <location>
        <begin position="1033"/>
        <end position="1042"/>
    </location>
</feature>
<feature type="compositionally biased region" description="Basic and acidic residues" evidence="1">
    <location>
        <begin position="1697"/>
        <end position="1785"/>
    </location>
</feature>
<feature type="compositionally biased region" description="Low complexity" evidence="1">
    <location>
        <begin position="1612"/>
        <end position="1648"/>
    </location>
</feature>
<organism evidence="4 5">
    <name type="scientific">Streptomyces rapamycinicus (strain ATCC 29253 / DSM 41530 / NRRL 5491 / AYB-994)</name>
    <name type="common">Streptomyces hygroscopicus (strain ATCC 29253)</name>
    <dbReference type="NCBI Taxonomy" id="1343740"/>
    <lineage>
        <taxon>Bacteria</taxon>
        <taxon>Bacillati</taxon>
        <taxon>Actinomycetota</taxon>
        <taxon>Actinomycetes</taxon>
        <taxon>Kitasatosporales</taxon>
        <taxon>Streptomycetaceae</taxon>
        <taxon>Streptomyces</taxon>
        <taxon>Streptomyces violaceusniger group</taxon>
    </lineage>
</organism>
<evidence type="ECO:0000313" key="4">
    <source>
        <dbReference type="EMBL" id="RLV72836.1"/>
    </source>
</evidence>
<feature type="region of interest" description="Disordered" evidence="1">
    <location>
        <begin position="999"/>
        <end position="1226"/>
    </location>
</feature>
<dbReference type="PANTHER" id="PTHR15398:SF4">
    <property type="entry name" value="BROMODOMAIN-CONTAINING PROTEIN 8 ISOFORM X1"/>
    <property type="match status" value="1"/>
</dbReference>
<sequence length="2238" mass="238325">MSNTPSTTQDDRASQSAKRRKRKERTGKARTPEPKDIVSGAGQPLDPSVRRDLEEQLGHDLGQVRLHTDRDAGHLTELLGADAVAVGQDIFFRENAYRPGTAEGRRLLAHELLHTVQNPHGLGTLRAGRDLGAVSLPQDAMERAAEGTARELARGGQPDTETEPQPSATPGWLRYATVDADRNRMEKLDPATLVDRLANSVVRSLRGDPEDRSKRTRMQLARMPDEVQDAVLDRLEARLLSSEHERVLDFVDEIEADDNLERESPAAPDVEPDPVEDLLFERETRRRRAEERREEEQRPAAAPGPEKDEPAGEDAPGSTPRNGGGAAEKEGRGGSQEQRPGADAGQREGGSPSSGGKSGGSASAAAQSGGGQQGGEKKAEGSEQGKEGKEGEGKEGQEQQGVATPSKEESAAKNRPGAVDSLVAGQQLKQQDKRGTDKPTGSPTVSGKDTQSPGAFSTLEGVRAQDLDGPEERAEEDPFGSGSESEVEVGGAEESAWDTKLQPEDFLPQQDLDVSGVPTADTLDPASSADAPVPSFPAPPPTKADKVQAERDAEDAEDEAEDAEPAEDAADVEPSVEADEGAAATGDGLGGLALEQAAESRPGPAATRDPKSGADPKDGPVVAQTTVQEAAGRSEDGSEATEQAAKEEKGTPAAGDAPGGAQEKASQQAVGGQAAQEPGARAEQKKADAEPAAAQSEPTADAKSPSPARDTQVTGGSNADTPGGASSGAQSEQGAPAERTETPAAEPAPSAPEPKKSAEPERTAQPAAAAASAKETPAPKAASGAKAAAPKSAPSAKTSGGGGGGSRAGGGGGGGGGKASAPAKSKKKDSGPAPNLSQVSPEAGLSTASKLKPHVALQAMTGVSGSVNRTVGDEHKALAAAPPSMQRPAGAPQTLQGKPKTDAPAQYSQDPAQKSEAPEKEDARVEGAKEPEGQIEAEKAEEPGGWDTFKMALGFIGGKIVNGVASLFGADKPVVDPQALAAKFAGLPTKDEALKQAQAGNAPGVQMQGSADQTAGEQGSAVDTKGQETVATGRDDAGRGMGEDQVYPNAPKEQMSAKVPGQQGGAGGGAPGGGATTGAVPPEAASEVAEHERGPQFQAAFTDGHKSMSEGRQTKDRDFRDGQQQHKRQVDAEVTANTKSQASEREKAMTEVTAKRQDWRTEQDKELRSLGDKKTDRHEKIRKDVKDKEEQTDKDVDKEKDDSDKKIQDKGDQAEHDAEKKRDDSVEESGNWVSRAFDWIKDKVIEIKNAIVRVIREARDAVVGFIKNFKETVERWINDARKAIVDAIKNFINDLIEFAKAMVRAVIDLAKRIRNFITGLINAAIALVNKLATMLKQAITDLLNALGKLLSSILDVLKKMLLDVVKAVVDAVKQVLDFASKLLGALGDFMLIAVDFLSDPGGWLSGAKNSAVDGAKNHLFREVKSAVKEWFQSKIQEIIGVPKAILDKLFKGGFTLEQIVKETWDAIVPQLPFIIGEIVITKVIAKLIPGAGWVMAVIDAIRTAIGALGAILRAMGAVLDWLKLVRMGGAGLLFAKAVAAGIVALLELAYQALLSGIGKYVAKVGRRFKAIAAKLGQGKGGKGGAGGKSGADGEGSDGRGGKPGTEEKPQEPTAAPKTTTRPTPTTSKPKPGAEPTPKKPTTQPQTKPTKADTPGRPKPGPADTKRPTGANDKNGRPKTEEDERPDTRPTPTPKPKPKPEPPAKPKPEPQPKPSPKDGKTPGTPKDDKGPENRPKNDDKPSTKDPKDQDPTKPKPDRDDPKKPKPDKDGDKPGPRKPKPDKDGPGRRPNKKGPDKRKPHPDKSGPGRPKTKSQKERRKKDEKSKESKDARLRKIVARIRPKLNSMLDKGTPRPVMRAAIAGMRLWYRLTGLSIQGGESFGIEAWLNPRDLFLKGLKVTIPQGEVLAFARKLALDLESDPEIVAARNKNLESRDAKGRSPRKREKGPTPLPVRTGAARQHGPLAPGKKEFWETPNGVVTRTQKGELAAYKYVSKGGSYNTQTDFRGNITTGIADDLKQRRLEPQFAEFLLNRFTGRDTGEVPEEIGFTAPAFTIDQQETERDPIAMVTNLMMAQRLDNAREWEMHGIGPQNYKGILLSTPAAFRGSERAGTALNDAIASNRSFEELYEERQLQRDLELSILKRDEDPSQTDPSLAATREESDRKYDARKRGIDSAPKLAKRHIQQISAWIREFGIEDEIRKHIPAEGFDTKEERAESIKKKLFEIITKKVREAYLSSLR</sequence>
<feature type="region of interest" description="Disordered" evidence="1">
    <location>
        <begin position="1"/>
        <end position="48"/>
    </location>
</feature>
<feature type="domain" description="eCIS core" evidence="3">
    <location>
        <begin position="44"/>
        <end position="119"/>
    </location>
</feature>